<dbReference type="InterPro" id="IPR001789">
    <property type="entry name" value="Sig_transdc_resp-reg_receiver"/>
</dbReference>
<proteinExistence type="predicted"/>
<feature type="modified residue" description="4-aspartylphosphate" evidence="1">
    <location>
        <position position="58"/>
    </location>
</feature>
<dbReference type="Proteomes" id="UP001319080">
    <property type="component" value="Unassembled WGS sequence"/>
</dbReference>
<evidence type="ECO:0000256" key="1">
    <source>
        <dbReference type="PROSITE-ProRule" id="PRU00169"/>
    </source>
</evidence>
<feature type="domain" description="Response regulatory" evidence="2">
    <location>
        <begin position="6"/>
        <end position="125"/>
    </location>
</feature>
<protein>
    <submittedName>
        <fullName evidence="3">Response regulator</fullName>
    </submittedName>
</protein>
<sequence>MSKSKRLVYIDDDEDDILVLAEVLLQINDEIECISAVNAQDGLDLLEQSDPPHYIFLDINMPRISGKQCLQHIRANTRYDHVPVVMLSTSTSDADIKECMALGATAFLVKPSDLPTFSEKLRALFESIHHQAMQRGTPRKQ</sequence>
<dbReference type="SUPFAM" id="SSF52172">
    <property type="entry name" value="CheY-like"/>
    <property type="match status" value="1"/>
</dbReference>
<organism evidence="3 4">
    <name type="scientific">Dawidia cretensis</name>
    <dbReference type="NCBI Taxonomy" id="2782350"/>
    <lineage>
        <taxon>Bacteria</taxon>
        <taxon>Pseudomonadati</taxon>
        <taxon>Bacteroidota</taxon>
        <taxon>Cytophagia</taxon>
        <taxon>Cytophagales</taxon>
        <taxon>Chryseotaleaceae</taxon>
        <taxon>Dawidia</taxon>
    </lineage>
</organism>
<dbReference type="EMBL" id="JAHESE010000005">
    <property type="protein sequence ID" value="MBT1708187.1"/>
    <property type="molecule type" value="Genomic_DNA"/>
</dbReference>
<dbReference type="SMART" id="SM00448">
    <property type="entry name" value="REC"/>
    <property type="match status" value="1"/>
</dbReference>
<evidence type="ECO:0000259" key="2">
    <source>
        <dbReference type="PROSITE" id="PS50110"/>
    </source>
</evidence>
<comment type="caution">
    <text evidence="3">The sequence shown here is derived from an EMBL/GenBank/DDBJ whole genome shotgun (WGS) entry which is preliminary data.</text>
</comment>
<accession>A0AAP2DY39</accession>
<evidence type="ECO:0000313" key="4">
    <source>
        <dbReference type="Proteomes" id="UP001319080"/>
    </source>
</evidence>
<dbReference type="RefSeq" id="WP_254083777.1">
    <property type="nucleotide sequence ID" value="NZ_JAHESE010000005.1"/>
</dbReference>
<reference evidence="3 4" key="1">
    <citation type="submission" date="2021-05" db="EMBL/GenBank/DDBJ databases">
        <title>A Polyphasic approach of four new species of the genus Ohtaekwangia: Ohtaekwangia histidinii sp. nov., Ohtaekwangia cretensis sp. nov., Ohtaekwangia indiensis sp. nov., Ohtaekwangia reichenbachii sp. nov. from diverse environment.</title>
        <authorList>
            <person name="Octaviana S."/>
        </authorList>
    </citation>
    <scope>NUCLEOTIDE SEQUENCE [LARGE SCALE GENOMIC DNA]</scope>
    <source>
        <strain evidence="3 4">PWU5</strain>
    </source>
</reference>
<dbReference type="Gene3D" id="3.40.50.2300">
    <property type="match status" value="1"/>
</dbReference>
<dbReference type="PANTHER" id="PTHR44520">
    <property type="entry name" value="RESPONSE REGULATOR RCP1-RELATED"/>
    <property type="match status" value="1"/>
</dbReference>
<dbReference type="InterPro" id="IPR011006">
    <property type="entry name" value="CheY-like_superfamily"/>
</dbReference>
<dbReference type="GO" id="GO:0000160">
    <property type="term" value="P:phosphorelay signal transduction system"/>
    <property type="evidence" value="ECO:0007669"/>
    <property type="project" value="InterPro"/>
</dbReference>
<keyword evidence="4" id="KW-1185">Reference proteome</keyword>
<keyword evidence="1" id="KW-0597">Phosphoprotein</keyword>
<gene>
    <name evidence="3" type="ORF">KK062_08130</name>
</gene>
<dbReference type="AlphaFoldDB" id="A0AAP2DY39"/>
<name>A0AAP2DY39_9BACT</name>
<dbReference type="PROSITE" id="PS50110">
    <property type="entry name" value="RESPONSE_REGULATORY"/>
    <property type="match status" value="1"/>
</dbReference>
<dbReference type="Pfam" id="PF00072">
    <property type="entry name" value="Response_reg"/>
    <property type="match status" value="1"/>
</dbReference>
<evidence type="ECO:0000313" key="3">
    <source>
        <dbReference type="EMBL" id="MBT1708187.1"/>
    </source>
</evidence>
<dbReference type="InterPro" id="IPR052893">
    <property type="entry name" value="TCS_response_regulator"/>
</dbReference>